<evidence type="ECO:0000256" key="2">
    <source>
        <dbReference type="SAM" id="SignalP"/>
    </source>
</evidence>
<sequence length="1272" mass="140177">MRRLGKRISSVVLMIAMLLSSMSLDSFGVQAATVSKDYTTDLFGPNVYVFDENDADSDVQAVIDEVYGTQETNQFGKERYAVLFKPGSYEKVRVKVGFYTQVAGLGGLPTDTVVNELDCNADWMGANSTCNFWRSATNFTVKQTATWAAAQATSLRRMNFEQWLALDQWGQGWASGGFVADTVVKGSAVAWSQQQYLSRNSEYGAWAGGVWNAVFVGMNRDLAVQDSGAKVESNWEQEPGYQYFTSVVKAPVIRETPYLTVDGNNQYSVFVPSVKENSNGVSWANGKEAGTSIGIDKFYIAKPDRDTADSINAALEQGKNLIFTPGIYRLNKAIQVKKANTVVLGLGYATLTPTGNNACMEVADVDGVSVSGLLFDAGPAYTETLLKVGEDNAAKRHVDNPTLLSDLFFRVGGATSEVTQSKTCVIINSQDVIGDNFWVWRADHGDGVAWDKNKSENGIIVNGDCVTMYGLFVEHFHEYQTIWNGNYGRLYFYQSEIPYDVPNQASWKSHDGTVNGYASYKVADDVTSHEAYGLGIYSFHRDATIDLANAAEVPDADNVSIHNICSVMLAGNPGISHVINGKGNAVKIAGERQQVVSYGQGKVVIPDDTENQGEPEVATGPYADWKNTAVTYPKMGQLVPAGTISVTWKALGEQVDSYDIYVDEVKVGSMKANGSNTYEYELYSTKVSSHKLKIVAVLKGEGKTVTANIRTFFTSKKGMGIWQNRSDMIDKTNLSWYYNWSPFELEGVNDAVEFVPMIWGDDTGSGDRAKEWNWLRTGKYKDYKTLLTFNEPDYPDQSNMTANRAAELWTTLEDTGLRLSSPATGNPAYFMQGGEGDWFGPFMEALEAKGESFDFTAVHYYQDYPLVDLFVETLEKTHEMTGKPIWITEWGVAQWTKVQDFYWTGGDDNWQRDRIVAFMEEIIPILDELDYVERYAWFPFDGANTENFGNGAGGLFYDTGAKAGQLTTVGETYKALGNPKGYNPNRPVYDTVVKDEEVGEPEAVITNLAIGKTAIASSSMGNNSAGMAIDGDVNTRWESEFSDPQWIYVDLGKSYPVTGAKLIWETAAGKDYEIQISEDGSNWTTVYKKVNGAGGTEDITFDKVSARYVRLYGTARTTGYGFSLWEFAVLGIDNSTGPVIPEEPSGNVNLAKGKVVTTSSWEGPFVGSNAIDGIADTRWASIQSDVEWLCVDLGTAQNISKVVLSWEAAYGKSYEIQVSQDGKNFTTVATNTNGKGGTEELKFSKINARYIRFQGISRATGYGYSLWEFEVY</sequence>
<keyword evidence="1" id="KW-0378">Hydrolase</keyword>
<feature type="domain" description="F5/8 type C" evidence="3">
    <location>
        <begin position="993"/>
        <end position="1132"/>
    </location>
</feature>
<dbReference type="InterPro" id="IPR017853">
    <property type="entry name" value="GH"/>
</dbReference>
<dbReference type="AlphaFoldDB" id="A0A1M7LWH8"/>
<dbReference type="GO" id="GO:0016798">
    <property type="term" value="F:hydrolase activity, acting on glycosyl bonds"/>
    <property type="evidence" value="ECO:0007669"/>
    <property type="project" value="UniProtKB-KW"/>
</dbReference>
<dbReference type="Pfam" id="PF00754">
    <property type="entry name" value="F5_F8_type_C"/>
    <property type="match status" value="2"/>
</dbReference>
<organism evidence="4 5">
    <name type="scientific">Anaerosporobacter mobilis DSM 15930</name>
    <dbReference type="NCBI Taxonomy" id="1120996"/>
    <lineage>
        <taxon>Bacteria</taxon>
        <taxon>Bacillati</taxon>
        <taxon>Bacillota</taxon>
        <taxon>Clostridia</taxon>
        <taxon>Lachnospirales</taxon>
        <taxon>Lachnospiraceae</taxon>
        <taxon>Anaerosporobacter</taxon>
    </lineage>
</organism>
<feature type="domain" description="F5/8 type C" evidence="3">
    <location>
        <begin position="1143"/>
        <end position="1272"/>
    </location>
</feature>
<dbReference type="Gene3D" id="2.60.120.260">
    <property type="entry name" value="Galactose-binding domain-like"/>
    <property type="match status" value="2"/>
</dbReference>
<dbReference type="PANTHER" id="PTHR34154:SF3">
    <property type="entry name" value="ALKALI-SENSITIVE LINKAGE PROTEIN 1"/>
    <property type="match status" value="1"/>
</dbReference>
<dbReference type="OrthoDB" id="52286at2"/>
<dbReference type="SUPFAM" id="SSF51445">
    <property type="entry name" value="(Trans)glycosidases"/>
    <property type="match status" value="1"/>
</dbReference>
<accession>A0A1M7LWH8</accession>
<dbReference type="CDD" id="cd23669">
    <property type="entry name" value="GH55_SacteLam55A-like"/>
    <property type="match status" value="1"/>
</dbReference>
<proteinExistence type="predicted"/>
<gene>
    <name evidence="4" type="ORF">SAMN02746066_03462</name>
</gene>
<dbReference type="Gene3D" id="3.20.20.80">
    <property type="entry name" value="Glycosidases"/>
    <property type="match status" value="1"/>
</dbReference>
<dbReference type="InterPro" id="IPR000421">
    <property type="entry name" value="FA58C"/>
</dbReference>
<keyword evidence="5" id="KW-1185">Reference proteome</keyword>
<dbReference type="PANTHER" id="PTHR34154">
    <property type="entry name" value="ALKALI-SENSITIVE LINKAGE PROTEIN 1"/>
    <property type="match status" value="1"/>
</dbReference>
<dbReference type="STRING" id="1120996.SAMN02746066_03462"/>
<dbReference type="SMART" id="SM00231">
    <property type="entry name" value="FA58C"/>
    <property type="match status" value="2"/>
</dbReference>
<dbReference type="EMBL" id="FRCP01000018">
    <property type="protein sequence ID" value="SHM82603.1"/>
    <property type="molecule type" value="Genomic_DNA"/>
</dbReference>
<dbReference type="PROSITE" id="PS50022">
    <property type="entry name" value="FA58C_3"/>
    <property type="match status" value="2"/>
</dbReference>
<dbReference type="InterPro" id="IPR053183">
    <property type="entry name" value="ASL1"/>
</dbReference>
<dbReference type="InterPro" id="IPR059186">
    <property type="entry name" value="SACTE_4363"/>
</dbReference>
<protein>
    <submittedName>
        <fullName evidence="4">F5/8 type C domain-containing protein</fullName>
    </submittedName>
</protein>
<feature type="chain" id="PRO_5013359987" evidence="2">
    <location>
        <begin position="32"/>
        <end position="1272"/>
    </location>
</feature>
<evidence type="ECO:0000256" key="1">
    <source>
        <dbReference type="ARBA" id="ARBA00023295"/>
    </source>
</evidence>
<evidence type="ECO:0000313" key="4">
    <source>
        <dbReference type="EMBL" id="SHM82603.1"/>
    </source>
</evidence>
<dbReference type="GO" id="GO:0071966">
    <property type="term" value="P:fungal-type cell wall polysaccharide metabolic process"/>
    <property type="evidence" value="ECO:0007669"/>
    <property type="project" value="TreeGrafter"/>
</dbReference>
<dbReference type="Proteomes" id="UP000184038">
    <property type="component" value="Unassembled WGS sequence"/>
</dbReference>
<keyword evidence="1" id="KW-0326">Glycosidase</keyword>
<dbReference type="InterPro" id="IPR024655">
    <property type="entry name" value="Asl1_glyco_hydro_catalytic"/>
</dbReference>
<dbReference type="Pfam" id="PF11790">
    <property type="entry name" value="Glyco_hydro_cc"/>
    <property type="match status" value="1"/>
</dbReference>
<dbReference type="RefSeq" id="WP_073289658.1">
    <property type="nucleotide sequence ID" value="NZ_FRCP01000018.1"/>
</dbReference>
<feature type="signal peptide" evidence="2">
    <location>
        <begin position="1"/>
        <end position="31"/>
    </location>
</feature>
<name>A0A1M7LWH8_9FIRM</name>
<keyword evidence="2" id="KW-0732">Signal</keyword>
<dbReference type="InterPro" id="IPR008979">
    <property type="entry name" value="Galactose-bd-like_sf"/>
</dbReference>
<dbReference type="SUPFAM" id="SSF49785">
    <property type="entry name" value="Galactose-binding domain-like"/>
    <property type="match status" value="2"/>
</dbReference>
<reference evidence="4 5" key="1">
    <citation type="submission" date="2016-11" db="EMBL/GenBank/DDBJ databases">
        <authorList>
            <person name="Jaros S."/>
            <person name="Januszkiewicz K."/>
            <person name="Wedrychowicz H."/>
        </authorList>
    </citation>
    <scope>NUCLEOTIDE SEQUENCE [LARGE SCALE GENOMIC DNA]</scope>
    <source>
        <strain evidence="4 5">DSM 15930</strain>
    </source>
</reference>
<evidence type="ECO:0000259" key="3">
    <source>
        <dbReference type="PROSITE" id="PS50022"/>
    </source>
</evidence>
<evidence type="ECO:0000313" key="5">
    <source>
        <dbReference type="Proteomes" id="UP000184038"/>
    </source>
</evidence>